<keyword evidence="8" id="KW-0479">Metal-binding</keyword>
<accession>A0A803VK52</accession>
<evidence type="ECO:0000256" key="8">
    <source>
        <dbReference type="ARBA" id="ARBA00022723"/>
    </source>
</evidence>
<feature type="domain" description="Mis18" evidence="18">
    <location>
        <begin position="326"/>
        <end position="424"/>
    </location>
</feature>
<gene>
    <name evidence="19" type="primary">LOC101815636</name>
</gene>
<dbReference type="GO" id="GO:0051301">
    <property type="term" value="P:cell division"/>
    <property type="evidence" value="ECO:0007669"/>
    <property type="project" value="UniProtKB-KW"/>
</dbReference>
<feature type="compositionally biased region" description="Basic and acidic residues" evidence="17">
    <location>
        <begin position="58"/>
        <end position="85"/>
    </location>
</feature>
<dbReference type="InterPro" id="IPR034752">
    <property type="entry name" value="Mis18"/>
</dbReference>
<keyword evidence="6" id="KW-0597">Phosphoprotein</keyword>
<dbReference type="GO" id="GO:0007059">
    <property type="term" value="P:chromosome segregation"/>
    <property type="evidence" value="ECO:0007669"/>
    <property type="project" value="TreeGrafter"/>
</dbReference>
<keyword evidence="13" id="KW-0131">Cell cycle</keyword>
<evidence type="ECO:0000256" key="10">
    <source>
        <dbReference type="ARBA" id="ARBA00022833"/>
    </source>
</evidence>
<evidence type="ECO:0000256" key="5">
    <source>
        <dbReference type="ARBA" id="ARBA00022499"/>
    </source>
</evidence>
<dbReference type="OrthoDB" id="74210at2759"/>
<feature type="region of interest" description="Disordered" evidence="17">
    <location>
        <begin position="133"/>
        <end position="152"/>
    </location>
</feature>
<evidence type="ECO:0000256" key="15">
    <source>
        <dbReference type="ARBA" id="ARBA00039650"/>
    </source>
</evidence>
<dbReference type="GO" id="GO:0005634">
    <property type="term" value="C:nucleus"/>
    <property type="evidence" value="ECO:0007669"/>
    <property type="project" value="UniProtKB-SubCell"/>
</dbReference>
<keyword evidence="4" id="KW-0158">Chromosome</keyword>
<keyword evidence="10" id="KW-0862">Zinc</keyword>
<evidence type="ECO:0000256" key="14">
    <source>
        <dbReference type="ARBA" id="ARBA00023328"/>
    </source>
</evidence>
<evidence type="ECO:0000256" key="4">
    <source>
        <dbReference type="ARBA" id="ARBA00022454"/>
    </source>
</evidence>
<comment type="function">
    <text evidence="1">Required for recruitment of CENPA to centromeres and normal chromosome segregation during mitosis.</text>
</comment>
<keyword evidence="14" id="KW-0137">Centromere</keyword>
<dbReference type="PANTHER" id="PTHR16431:SF2">
    <property type="entry name" value="PROTEIN MIS18-ALPHA"/>
    <property type="match status" value="1"/>
</dbReference>
<keyword evidence="12" id="KW-0539">Nucleus</keyword>
<comment type="subunit">
    <text evidence="16">Homodimer, and heterodimer with OIP5/MIS18B. Identified in a complex containing MIS18A, OIP5/MIS18B, MIS18BP1, RBBP7 and RBBP4.</text>
</comment>
<dbReference type="GeneID" id="101815636"/>
<evidence type="ECO:0000256" key="11">
    <source>
        <dbReference type="ARBA" id="ARBA00022843"/>
    </source>
</evidence>
<evidence type="ECO:0000313" key="20">
    <source>
        <dbReference type="Proteomes" id="UP000016665"/>
    </source>
</evidence>
<evidence type="ECO:0000256" key="12">
    <source>
        <dbReference type="ARBA" id="ARBA00023242"/>
    </source>
</evidence>
<dbReference type="PANTHER" id="PTHR16431">
    <property type="entry name" value="NEUROGENIC PROTEIN MASTERMIND"/>
    <property type="match status" value="1"/>
</dbReference>
<dbReference type="Pfam" id="PF03226">
    <property type="entry name" value="Yippee-Mis18"/>
    <property type="match status" value="1"/>
</dbReference>
<feature type="region of interest" description="Disordered" evidence="17">
    <location>
        <begin position="39"/>
        <end position="124"/>
    </location>
</feature>
<dbReference type="RefSeq" id="XP_005062575.2">
    <property type="nucleotide sequence ID" value="XM_005062518.2"/>
</dbReference>
<evidence type="ECO:0000256" key="13">
    <source>
        <dbReference type="ARBA" id="ARBA00023306"/>
    </source>
</evidence>
<dbReference type="Ensembl" id="ENSFALT00000036537.1">
    <property type="protein sequence ID" value="ENSFALP00000023108.1"/>
    <property type="gene ID" value="ENSFALG00000024496.1"/>
</dbReference>
<evidence type="ECO:0000256" key="2">
    <source>
        <dbReference type="ARBA" id="ARBA00004123"/>
    </source>
</evidence>
<keyword evidence="11" id="KW-0832">Ubl conjugation</keyword>
<dbReference type="GeneTree" id="ENSGT00940000154267"/>
<sequence length="478" mass="50401">MRCDLTTNASYIRVYWNKHTLRFGSVTTRGPNAPRAVRGDAGAAIGGRAVPGRAPGAVRERPSAGGRSRAEPQERFLAKPQERFRGGPRRAGCSGPDPRSGRFRAGPQERFRGSPRPAGGCSGAVSGVTAASSAGDSKAMSGSGAAAAPSAGGRDTMALCRELESSQSLLEPGGGRAEQQQEQRELQAGAAPMPMVFMCGGCRRPVGDTTSWEFNDEESGCIVLRSECRPCHPGATRGHCLLPPPRADPGQPSAGRLSGVSAASSAGDSKAMSGSGAAAAPSAGGRDTMALCRELESSQSLLEPGGGRAEQQQEQRELQAGAAPMPMVFMCGGCRRPVGDTTSWEFNDEESGCIVLRSATAIVAVDPEPKLSTLPGEYGCVIETLLCSGCSTILGSIYRCTPRNLDYKRDLFCFNVDSVESYILGTTEKQAVIHEEPLTLESRAVFQEDLQKVDMIIRALETKLSIIESRVAALHRPV</sequence>
<dbReference type="KEGG" id="fab:101815636"/>
<feature type="region of interest" description="Disordered" evidence="17">
    <location>
        <begin position="167"/>
        <end position="186"/>
    </location>
</feature>
<reference evidence="19" key="2">
    <citation type="submission" date="2025-09" db="UniProtKB">
        <authorList>
            <consortium name="Ensembl"/>
        </authorList>
    </citation>
    <scope>IDENTIFICATION</scope>
</reference>
<feature type="compositionally biased region" description="Low complexity" evidence="17">
    <location>
        <begin position="253"/>
        <end position="283"/>
    </location>
</feature>
<dbReference type="PROSITE" id="PS51793">
    <property type="entry name" value="MIS18"/>
    <property type="match status" value="2"/>
</dbReference>
<keyword evidence="9" id="KW-0498">Mitosis</keyword>
<keyword evidence="5" id="KW-1017">Isopeptide bond</keyword>
<keyword evidence="7" id="KW-0132">Cell division</keyword>
<evidence type="ECO:0000256" key="9">
    <source>
        <dbReference type="ARBA" id="ARBA00022776"/>
    </source>
</evidence>
<dbReference type="AlphaFoldDB" id="A0A803VK52"/>
<organism evidence="19 20">
    <name type="scientific">Ficedula albicollis</name>
    <name type="common">Collared flycatcher</name>
    <name type="synonym">Muscicapa albicollis</name>
    <dbReference type="NCBI Taxonomy" id="59894"/>
    <lineage>
        <taxon>Eukaryota</taxon>
        <taxon>Metazoa</taxon>
        <taxon>Chordata</taxon>
        <taxon>Craniata</taxon>
        <taxon>Vertebrata</taxon>
        <taxon>Euteleostomi</taxon>
        <taxon>Archelosauria</taxon>
        <taxon>Archosauria</taxon>
        <taxon>Dinosauria</taxon>
        <taxon>Saurischia</taxon>
        <taxon>Theropoda</taxon>
        <taxon>Coelurosauria</taxon>
        <taxon>Aves</taxon>
        <taxon>Neognathae</taxon>
        <taxon>Neoaves</taxon>
        <taxon>Telluraves</taxon>
        <taxon>Australaves</taxon>
        <taxon>Passeriformes</taxon>
        <taxon>Muscicapidae</taxon>
        <taxon>Ficedula</taxon>
    </lineage>
</organism>
<feature type="region of interest" description="Disordered" evidence="17">
    <location>
        <begin position="236"/>
        <end position="283"/>
    </location>
</feature>
<evidence type="ECO:0000256" key="6">
    <source>
        <dbReference type="ARBA" id="ARBA00022553"/>
    </source>
</evidence>
<evidence type="ECO:0000256" key="7">
    <source>
        <dbReference type="ARBA" id="ARBA00022618"/>
    </source>
</evidence>
<evidence type="ECO:0000256" key="1">
    <source>
        <dbReference type="ARBA" id="ARBA00003694"/>
    </source>
</evidence>
<evidence type="ECO:0000313" key="19">
    <source>
        <dbReference type="Ensembl" id="ENSFALP00000023108.1"/>
    </source>
</evidence>
<name>A0A803VK52_FICAL</name>
<dbReference type="GO" id="GO:0046872">
    <property type="term" value="F:metal ion binding"/>
    <property type="evidence" value="ECO:0007669"/>
    <property type="project" value="UniProtKB-KW"/>
</dbReference>
<dbReference type="InterPro" id="IPR004910">
    <property type="entry name" value="Yippee/Mis18/Cereblon"/>
</dbReference>
<dbReference type="GO" id="GO:0000775">
    <property type="term" value="C:chromosome, centromeric region"/>
    <property type="evidence" value="ECO:0007669"/>
    <property type="project" value="UniProtKB-SubCell"/>
</dbReference>
<keyword evidence="20" id="KW-1185">Reference proteome</keyword>
<evidence type="ECO:0000256" key="17">
    <source>
        <dbReference type="SAM" id="MobiDB-lite"/>
    </source>
</evidence>
<comment type="subcellular location">
    <subcellularLocation>
        <location evidence="3">Chromosome</location>
        <location evidence="3">Centromere</location>
    </subcellularLocation>
    <subcellularLocation>
        <location evidence="2">Nucleus</location>
    </subcellularLocation>
</comment>
<dbReference type="GO" id="GO:0000785">
    <property type="term" value="C:chromatin"/>
    <property type="evidence" value="ECO:0007669"/>
    <property type="project" value="TreeGrafter"/>
</dbReference>
<evidence type="ECO:0000259" key="18">
    <source>
        <dbReference type="PROSITE" id="PS51793"/>
    </source>
</evidence>
<feature type="compositionally biased region" description="Low complexity" evidence="17">
    <location>
        <begin position="39"/>
        <end position="57"/>
    </location>
</feature>
<evidence type="ECO:0000256" key="3">
    <source>
        <dbReference type="ARBA" id="ARBA00004584"/>
    </source>
</evidence>
<evidence type="ECO:0000256" key="16">
    <source>
        <dbReference type="ARBA" id="ARBA00046705"/>
    </source>
</evidence>
<dbReference type="GO" id="GO:0034080">
    <property type="term" value="P:CENP-A containing chromatin assembly"/>
    <property type="evidence" value="ECO:0007669"/>
    <property type="project" value="TreeGrafter"/>
</dbReference>
<reference evidence="19" key="1">
    <citation type="submission" date="2025-08" db="UniProtKB">
        <authorList>
            <consortium name="Ensembl"/>
        </authorList>
    </citation>
    <scope>IDENTIFICATION</scope>
</reference>
<protein>
    <recommendedName>
        <fullName evidence="15">Protein Mis18-alpha</fullName>
    </recommendedName>
</protein>
<proteinExistence type="predicted"/>
<feature type="domain" description="Mis18" evidence="18">
    <location>
        <begin position="194"/>
        <end position="301"/>
    </location>
</feature>
<dbReference type="Proteomes" id="UP000016665">
    <property type="component" value="Unplaced"/>
</dbReference>